<keyword evidence="4 6" id="KW-0472">Membrane</keyword>
<dbReference type="Proteomes" id="UP000507470">
    <property type="component" value="Unassembled WGS sequence"/>
</dbReference>
<proteinExistence type="predicted"/>
<dbReference type="SUPFAM" id="SSF48652">
    <property type="entry name" value="Tetraspanin"/>
    <property type="match status" value="1"/>
</dbReference>
<evidence type="ECO:0000256" key="6">
    <source>
        <dbReference type="SAM" id="Phobius"/>
    </source>
</evidence>
<evidence type="ECO:0000256" key="1">
    <source>
        <dbReference type="ARBA" id="ARBA00004141"/>
    </source>
</evidence>
<feature type="compositionally biased region" description="Basic and acidic residues" evidence="5">
    <location>
        <begin position="283"/>
        <end position="298"/>
    </location>
</feature>
<dbReference type="EMBL" id="CACVKT020008376">
    <property type="protein sequence ID" value="CAC5415090.1"/>
    <property type="molecule type" value="Genomic_DNA"/>
</dbReference>
<dbReference type="AlphaFoldDB" id="A0A6J8E3N2"/>
<reference evidence="7 8" key="1">
    <citation type="submission" date="2020-06" db="EMBL/GenBank/DDBJ databases">
        <authorList>
            <person name="Li R."/>
            <person name="Bekaert M."/>
        </authorList>
    </citation>
    <scope>NUCLEOTIDE SEQUENCE [LARGE SCALE GENOMIC DNA]</scope>
    <source>
        <strain evidence="8">wild</strain>
    </source>
</reference>
<keyword evidence="2 6" id="KW-0812">Transmembrane</keyword>
<feature type="region of interest" description="Disordered" evidence="5">
    <location>
        <begin position="266"/>
        <end position="313"/>
    </location>
</feature>
<dbReference type="Gene3D" id="1.10.1450.10">
    <property type="entry name" value="Tetraspanin"/>
    <property type="match status" value="1"/>
</dbReference>
<feature type="transmembrane region" description="Helical" evidence="6">
    <location>
        <begin position="12"/>
        <end position="33"/>
    </location>
</feature>
<keyword evidence="8" id="KW-1185">Reference proteome</keyword>
<protein>
    <submittedName>
        <fullName evidence="7">TSPAN18</fullName>
    </submittedName>
</protein>
<feature type="transmembrane region" description="Helical" evidence="6">
    <location>
        <begin position="212"/>
        <end position="230"/>
    </location>
</feature>
<dbReference type="PANTHER" id="PTHR19282:SF544">
    <property type="entry name" value="TETRASPANIN"/>
    <property type="match status" value="1"/>
</dbReference>
<feature type="transmembrane region" description="Helical" evidence="6">
    <location>
        <begin position="76"/>
        <end position="106"/>
    </location>
</feature>
<evidence type="ECO:0000256" key="3">
    <source>
        <dbReference type="ARBA" id="ARBA00022989"/>
    </source>
</evidence>
<dbReference type="InterPro" id="IPR008952">
    <property type="entry name" value="Tetraspanin_EC2_sf"/>
</dbReference>
<comment type="subcellular location">
    <subcellularLocation>
        <location evidence="1">Membrane</location>
        <topology evidence="1">Multi-pass membrane protein</topology>
    </subcellularLocation>
</comment>
<sequence length="313" mass="35236">MGTCKSCSRVILVLINILFSLIGIALLIVGSVVRWGTDLMNQYLSDLYKDFRVAINAHDKLDFNIPDLLGDVTLSFIVIGAFFFIIGILGCIGACCTVRPMLILVISHSKMTLEKYEGIGGTDAVTLGLNFIMTQYDCCGVEGYGDFNDSRSWDREFNKSDGSTHNKSIPAVCCINVTNTDCWQHPNTNNSFMDTGCYDAIKDWLHDNMEPLIGTSAGVLVIEIILVIFACVACSKERSNKEDYENDSYGKPVMDDRSYDAIRAYDNQGYRGPHHNRQPYNGYDDRGSYDNRGQRDNRAYQNDVPSRRRDKHY</sequence>
<keyword evidence="3 6" id="KW-1133">Transmembrane helix</keyword>
<name>A0A6J8E3N2_MYTCO</name>
<dbReference type="OrthoDB" id="6134317at2759"/>
<dbReference type="Pfam" id="PF00335">
    <property type="entry name" value="Tetraspanin"/>
    <property type="match status" value="2"/>
</dbReference>
<evidence type="ECO:0000313" key="8">
    <source>
        <dbReference type="Proteomes" id="UP000507470"/>
    </source>
</evidence>
<evidence type="ECO:0000313" key="7">
    <source>
        <dbReference type="EMBL" id="CAC5415090.1"/>
    </source>
</evidence>
<dbReference type="PANTHER" id="PTHR19282">
    <property type="entry name" value="TETRASPANIN"/>
    <property type="match status" value="1"/>
</dbReference>
<evidence type="ECO:0000256" key="2">
    <source>
        <dbReference type="ARBA" id="ARBA00022692"/>
    </source>
</evidence>
<evidence type="ECO:0000256" key="5">
    <source>
        <dbReference type="SAM" id="MobiDB-lite"/>
    </source>
</evidence>
<gene>
    <name evidence="7" type="ORF">MCOR_47806</name>
</gene>
<evidence type="ECO:0000256" key="4">
    <source>
        <dbReference type="ARBA" id="ARBA00023136"/>
    </source>
</evidence>
<dbReference type="GO" id="GO:0005886">
    <property type="term" value="C:plasma membrane"/>
    <property type="evidence" value="ECO:0007669"/>
    <property type="project" value="TreeGrafter"/>
</dbReference>
<accession>A0A6J8E3N2</accession>
<dbReference type="InterPro" id="IPR018499">
    <property type="entry name" value="Tetraspanin/Peripherin"/>
</dbReference>
<organism evidence="7 8">
    <name type="scientific">Mytilus coruscus</name>
    <name type="common">Sea mussel</name>
    <dbReference type="NCBI Taxonomy" id="42192"/>
    <lineage>
        <taxon>Eukaryota</taxon>
        <taxon>Metazoa</taxon>
        <taxon>Spiralia</taxon>
        <taxon>Lophotrochozoa</taxon>
        <taxon>Mollusca</taxon>
        <taxon>Bivalvia</taxon>
        <taxon>Autobranchia</taxon>
        <taxon>Pteriomorphia</taxon>
        <taxon>Mytilida</taxon>
        <taxon>Mytiloidea</taxon>
        <taxon>Mytilidae</taxon>
        <taxon>Mytilinae</taxon>
        <taxon>Mytilus</taxon>
    </lineage>
</organism>
<dbReference type="CDD" id="cd03156">
    <property type="entry name" value="uroplakin_I_like_LEL"/>
    <property type="match status" value="1"/>
</dbReference>